<proteinExistence type="predicted"/>
<dbReference type="AlphaFoldDB" id="A0A834C4J3"/>
<dbReference type="EMBL" id="WKFB01000366">
    <property type="protein sequence ID" value="KAF6725293.1"/>
    <property type="molecule type" value="Genomic_DNA"/>
</dbReference>
<protein>
    <submittedName>
        <fullName evidence="2">Uncharacterized protein</fullName>
    </submittedName>
</protein>
<organism evidence="2 3">
    <name type="scientific">Oryzias melastigma</name>
    <name type="common">Marine medaka</name>
    <dbReference type="NCBI Taxonomy" id="30732"/>
    <lineage>
        <taxon>Eukaryota</taxon>
        <taxon>Metazoa</taxon>
        <taxon>Chordata</taxon>
        <taxon>Craniata</taxon>
        <taxon>Vertebrata</taxon>
        <taxon>Euteleostomi</taxon>
        <taxon>Actinopterygii</taxon>
        <taxon>Neopterygii</taxon>
        <taxon>Teleostei</taxon>
        <taxon>Neoteleostei</taxon>
        <taxon>Acanthomorphata</taxon>
        <taxon>Ovalentaria</taxon>
        <taxon>Atherinomorphae</taxon>
        <taxon>Beloniformes</taxon>
        <taxon>Adrianichthyidae</taxon>
        <taxon>Oryziinae</taxon>
        <taxon>Oryzias</taxon>
    </lineage>
</organism>
<comment type="caution">
    <text evidence="2">The sequence shown here is derived from an EMBL/GenBank/DDBJ whole genome shotgun (WGS) entry which is preliminary data.</text>
</comment>
<sequence>MLPNRNLVRMRSHMKRMVPSIMPAARSGPGLKDVRVGVRAGRFTSPLTSEDGACHLGTGEGRFERPGSPPNSFFRKTFSGNDEPTSLLGEEL</sequence>
<accession>A0A834C4J3</accession>
<evidence type="ECO:0000313" key="2">
    <source>
        <dbReference type="EMBL" id="KAF6725293.1"/>
    </source>
</evidence>
<evidence type="ECO:0000313" key="3">
    <source>
        <dbReference type="Proteomes" id="UP000646548"/>
    </source>
</evidence>
<dbReference type="Proteomes" id="UP000646548">
    <property type="component" value="Unassembled WGS sequence"/>
</dbReference>
<feature type="region of interest" description="Disordered" evidence="1">
    <location>
        <begin position="49"/>
        <end position="92"/>
    </location>
</feature>
<gene>
    <name evidence="2" type="ORF">FQA47_000206</name>
</gene>
<reference evidence="2" key="1">
    <citation type="journal article" name="BMC Genomics">
        <title>Long-read sequencing and de novo genome assembly of marine medaka (Oryzias melastigma).</title>
        <authorList>
            <person name="Liang P."/>
            <person name="Saqib H.S.A."/>
            <person name="Ni X."/>
            <person name="Shen Y."/>
        </authorList>
    </citation>
    <scope>NUCLEOTIDE SEQUENCE</scope>
    <source>
        <strain evidence="2">Bigg-433</strain>
    </source>
</reference>
<name>A0A834C4J3_ORYME</name>
<evidence type="ECO:0000256" key="1">
    <source>
        <dbReference type="SAM" id="MobiDB-lite"/>
    </source>
</evidence>